<gene>
    <name evidence="2" type="ORF">M8H41_13110</name>
</gene>
<feature type="compositionally biased region" description="Gly residues" evidence="1">
    <location>
        <begin position="85"/>
        <end position="103"/>
    </location>
</feature>
<dbReference type="Proteomes" id="UP001176021">
    <property type="component" value="Unassembled WGS sequence"/>
</dbReference>
<dbReference type="EMBL" id="JAMJEV010000010">
    <property type="protein sequence ID" value="MDO0823788.1"/>
    <property type="molecule type" value="Genomic_DNA"/>
</dbReference>
<accession>A0ABT8QUP1</accession>
<comment type="caution">
    <text evidence="2">The sequence shown here is derived from an EMBL/GenBank/DDBJ whole genome shotgun (WGS) entry which is preliminary data.</text>
</comment>
<organism evidence="2 3">
    <name type="scientific">Desulfosporosinus nitroreducens</name>
    <dbReference type="NCBI Taxonomy" id="2018668"/>
    <lineage>
        <taxon>Bacteria</taxon>
        <taxon>Bacillati</taxon>
        <taxon>Bacillota</taxon>
        <taxon>Clostridia</taxon>
        <taxon>Eubacteriales</taxon>
        <taxon>Desulfitobacteriaceae</taxon>
        <taxon>Desulfosporosinus</taxon>
    </lineage>
</organism>
<evidence type="ECO:0000313" key="2">
    <source>
        <dbReference type="EMBL" id="MDO0823788.1"/>
    </source>
</evidence>
<sequence length="176" mass="19089">MSLDRMNMFWNQQAMPQQNQFFQPSAAPGQFSGGAPTWMLNQSQRVPSTMGGQGSFPIPPGYSRNMNMNGPGSGLGGEMPRHQGNFGGNLGLGAGPQNVGGQGYATPGYPPQGFGQLQQYPQPQLPLTQSYPSQGYSPQGYNQDYRGQMPLQSAWEEPQKGGLKGFISNLMAKRKR</sequence>
<protein>
    <submittedName>
        <fullName evidence="2">Uncharacterized protein</fullName>
    </submittedName>
</protein>
<proteinExistence type="predicted"/>
<evidence type="ECO:0000256" key="1">
    <source>
        <dbReference type="SAM" id="MobiDB-lite"/>
    </source>
</evidence>
<dbReference type="RefSeq" id="WP_302048971.1">
    <property type="nucleotide sequence ID" value="NZ_JAMJEV010000010.1"/>
</dbReference>
<feature type="compositionally biased region" description="Low complexity" evidence="1">
    <location>
        <begin position="111"/>
        <end position="120"/>
    </location>
</feature>
<reference evidence="2" key="1">
    <citation type="submission" date="2022-05" db="EMBL/GenBank/DDBJ databases">
        <title>Expanded diversity of anoxic marine methylotrophy in a Black Sea sulfate reducing microorganism.</title>
        <authorList>
            <person name="Fischer P.Q."/>
            <person name="Stams A.J.M."/>
            <person name="Villanueva L."/>
            <person name="Sousa D.Z."/>
        </authorList>
    </citation>
    <scope>NUCLEOTIDE SEQUENCE</scope>
    <source>
        <strain evidence="2">P130</strain>
    </source>
</reference>
<feature type="region of interest" description="Disordered" evidence="1">
    <location>
        <begin position="73"/>
        <end position="120"/>
    </location>
</feature>
<evidence type="ECO:0000313" key="3">
    <source>
        <dbReference type="Proteomes" id="UP001176021"/>
    </source>
</evidence>
<name>A0ABT8QUP1_9FIRM</name>
<keyword evidence="3" id="KW-1185">Reference proteome</keyword>